<keyword evidence="4" id="KW-1185">Reference proteome</keyword>
<evidence type="ECO:0000313" key="3">
    <source>
        <dbReference type="EMBL" id="EDW00657.1"/>
    </source>
</evidence>
<dbReference type="Pfam" id="PF03259">
    <property type="entry name" value="Robl_LC7"/>
    <property type="match status" value="1"/>
</dbReference>
<name>B4J531_DROGR</name>
<dbReference type="AlphaFoldDB" id="B4J531"/>
<dbReference type="FunCoup" id="B4J531">
    <property type="interactions" value="3"/>
</dbReference>
<dbReference type="InParanoid" id="B4J531"/>
<comment type="similarity">
    <text evidence="1">Belongs to the GAMAD family.</text>
</comment>
<dbReference type="Proteomes" id="UP000001070">
    <property type="component" value="Unassembled WGS sequence"/>
</dbReference>
<feature type="domain" description="Roadblock/LAMTOR2" evidence="2">
    <location>
        <begin position="18"/>
        <end position="106"/>
    </location>
</feature>
<dbReference type="OMA" id="HRGARDI"/>
<dbReference type="STRING" id="7222.B4J531"/>
<dbReference type="Gene3D" id="3.30.450.30">
    <property type="entry name" value="Dynein light chain 2a, cytoplasmic"/>
    <property type="match status" value="1"/>
</dbReference>
<dbReference type="SMART" id="SM00960">
    <property type="entry name" value="Robl_LC7"/>
    <property type="match status" value="1"/>
</dbReference>
<dbReference type="SUPFAM" id="SSF103196">
    <property type="entry name" value="Roadblock/LC7 domain"/>
    <property type="match status" value="1"/>
</dbReference>
<dbReference type="PhylomeDB" id="B4J531"/>
<gene>
    <name evidence="3" type="primary">Dgri\GH21001</name>
    <name evidence="3" type="ORF">Dgri_GH21001</name>
</gene>
<evidence type="ECO:0000256" key="1">
    <source>
        <dbReference type="ARBA" id="ARBA00007191"/>
    </source>
</evidence>
<dbReference type="PANTHER" id="PTHR10779">
    <property type="entry name" value="DYNEIN LIGHT CHAIN ROADBLOCK"/>
    <property type="match status" value="1"/>
</dbReference>
<evidence type="ECO:0000313" key="4">
    <source>
        <dbReference type="Proteomes" id="UP000001070"/>
    </source>
</evidence>
<accession>B4J531</accession>
<sequence length="114" mass="13001">MSTEVRKKAASNQAVPYDDDSFVQHFKKRGAREIIVMDSTGKPLRSTVSQRRTLMLASLLQPLATMARNVVRDLDPANEVTFMRIRSEIHEVHMAINPEFIVVVVQKLKLRKPT</sequence>
<dbReference type="KEGG" id="dgr:6559210"/>
<evidence type="ECO:0000259" key="2">
    <source>
        <dbReference type="SMART" id="SM00960"/>
    </source>
</evidence>
<reference evidence="3 4" key="1">
    <citation type="journal article" date="2007" name="Nature">
        <title>Evolution of genes and genomes on the Drosophila phylogeny.</title>
        <authorList>
            <consortium name="Drosophila 12 Genomes Consortium"/>
            <person name="Clark A.G."/>
            <person name="Eisen M.B."/>
            <person name="Smith D.R."/>
            <person name="Bergman C.M."/>
            <person name="Oliver B."/>
            <person name="Markow T.A."/>
            <person name="Kaufman T.C."/>
            <person name="Kellis M."/>
            <person name="Gelbart W."/>
            <person name="Iyer V.N."/>
            <person name="Pollard D.A."/>
            <person name="Sackton T.B."/>
            <person name="Larracuente A.M."/>
            <person name="Singh N.D."/>
            <person name="Abad J.P."/>
            <person name="Abt D.N."/>
            <person name="Adryan B."/>
            <person name="Aguade M."/>
            <person name="Akashi H."/>
            <person name="Anderson W.W."/>
            <person name="Aquadro C.F."/>
            <person name="Ardell D.H."/>
            <person name="Arguello R."/>
            <person name="Artieri C.G."/>
            <person name="Barbash D.A."/>
            <person name="Barker D."/>
            <person name="Barsanti P."/>
            <person name="Batterham P."/>
            <person name="Batzoglou S."/>
            <person name="Begun D."/>
            <person name="Bhutkar A."/>
            <person name="Blanco E."/>
            <person name="Bosak S.A."/>
            <person name="Bradley R.K."/>
            <person name="Brand A.D."/>
            <person name="Brent M.R."/>
            <person name="Brooks A.N."/>
            <person name="Brown R.H."/>
            <person name="Butlin R.K."/>
            <person name="Caggese C."/>
            <person name="Calvi B.R."/>
            <person name="Bernardo de Carvalho A."/>
            <person name="Caspi A."/>
            <person name="Castrezana S."/>
            <person name="Celniker S.E."/>
            <person name="Chang J.L."/>
            <person name="Chapple C."/>
            <person name="Chatterji S."/>
            <person name="Chinwalla A."/>
            <person name="Civetta A."/>
            <person name="Clifton S.W."/>
            <person name="Comeron J.M."/>
            <person name="Costello J.C."/>
            <person name="Coyne J.A."/>
            <person name="Daub J."/>
            <person name="David R.G."/>
            <person name="Delcher A.L."/>
            <person name="Delehaunty K."/>
            <person name="Do C.B."/>
            <person name="Ebling H."/>
            <person name="Edwards K."/>
            <person name="Eickbush T."/>
            <person name="Evans J.D."/>
            <person name="Filipski A."/>
            <person name="Findeiss S."/>
            <person name="Freyhult E."/>
            <person name="Fulton L."/>
            <person name="Fulton R."/>
            <person name="Garcia A.C."/>
            <person name="Gardiner A."/>
            <person name="Garfield D.A."/>
            <person name="Garvin B.E."/>
            <person name="Gibson G."/>
            <person name="Gilbert D."/>
            <person name="Gnerre S."/>
            <person name="Godfrey J."/>
            <person name="Good R."/>
            <person name="Gotea V."/>
            <person name="Gravely B."/>
            <person name="Greenberg A.J."/>
            <person name="Griffiths-Jones S."/>
            <person name="Gross S."/>
            <person name="Guigo R."/>
            <person name="Gustafson E.A."/>
            <person name="Haerty W."/>
            <person name="Hahn M.W."/>
            <person name="Halligan D.L."/>
            <person name="Halpern A.L."/>
            <person name="Halter G.M."/>
            <person name="Han M.V."/>
            <person name="Heger A."/>
            <person name="Hillier L."/>
            <person name="Hinrichs A.S."/>
            <person name="Holmes I."/>
            <person name="Hoskins R.A."/>
            <person name="Hubisz M.J."/>
            <person name="Hultmark D."/>
            <person name="Huntley M.A."/>
            <person name="Jaffe D.B."/>
            <person name="Jagadeeshan S."/>
            <person name="Jeck W.R."/>
            <person name="Johnson J."/>
            <person name="Jones C.D."/>
            <person name="Jordan W.C."/>
            <person name="Karpen G.H."/>
            <person name="Kataoka E."/>
            <person name="Keightley P.D."/>
            <person name="Kheradpour P."/>
            <person name="Kirkness E.F."/>
            <person name="Koerich L.B."/>
            <person name="Kristiansen K."/>
            <person name="Kudrna D."/>
            <person name="Kulathinal R.J."/>
            <person name="Kumar S."/>
            <person name="Kwok R."/>
            <person name="Lander E."/>
            <person name="Langley C.H."/>
            <person name="Lapoint R."/>
            <person name="Lazzaro B.P."/>
            <person name="Lee S.J."/>
            <person name="Levesque L."/>
            <person name="Li R."/>
            <person name="Lin C.F."/>
            <person name="Lin M.F."/>
            <person name="Lindblad-Toh K."/>
            <person name="Llopart A."/>
            <person name="Long M."/>
            <person name="Low L."/>
            <person name="Lozovsky E."/>
            <person name="Lu J."/>
            <person name="Luo M."/>
            <person name="Machado C.A."/>
            <person name="Makalowski W."/>
            <person name="Marzo M."/>
            <person name="Matsuda M."/>
            <person name="Matzkin L."/>
            <person name="McAllister B."/>
            <person name="McBride C.S."/>
            <person name="McKernan B."/>
            <person name="McKernan K."/>
            <person name="Mendez-Lago M."/>
            <person name="Minx P."/>
            <person name="Mollenhauer M.U."/>
            <person name="Montooth K."/>
            <person name="Mount S.M."/>
            <person name="Mu X."/>
            <person name="Myers E."/>
            <person name="Negre B."/>
            <person name="Newfeld S."/>
            <person name="Nielsen R."/>
            <person name="Noor M.A."/>
            <person name="O'Grady P."/>
            <person name="Pachter L."/>
            <person name="Papaceit M."/>
            <person name="Parisi M.J."/>
            <person name="Parisi M."/>
            <person name="Parts L."/>
            <person name="Pedersen J.S."/>
            <person name="Pesole G."/>
            <person name="Phillippy A.M."/>
            <person name="Ponting C.P."/>
            <person name="Pop M."/>
            <person name="Porcelli D."/>
            <person name="Powell J.R."/>
            <person name="Prohaska S."/>
            <person name="Pruitt K."/>
            <person name="Puig M."/>
            <person name="Quesneville H."/>
            <person name="Ram K.R."/>
            <person name="Rand D."/>
            <person name="Rasmussen M.D."/>
            <person name="Reed L.K."/>
            <person name="Reenan R."/>
            <person name="Reily A."/>
            <person name="Remington K.A."/>
            <person name="Rieger T.T."/>
            <person name="Ritchie M.G."/>
            <person name="Robin C."/>
            <person name="Rogers Y.H."/>
            <person name="Rohde C."/>
            <person name="Rozas J."/>
            <person name="Rubenfield M.J."/>
            <person name="Ruiz A."/>
            <person name="Russo S."/>
            <person name="Salzberg S.L."/>
            <person name="Sanchez-Gracia A."/>
            <person name="Saranga D.J."/>
            <person name="Sato H."/>
            <person name="Schaeffer S.W."/>
            <person name="Schatz M.C."/>
            <person name="Schlenke T."/>
            <person name="Schwartz R."/>
            <person name="Segarra C."/>
            <person name="Singh R.S."/>
            <person name="Sirot L."/>
            <person name="Sirota M."/>
            <person name="Sisneros N.B."/>
            <person name="Smith C.D."/>
            <person name="Smith T.F."/>
            <person name="Spieth J."/>
            <person name="Stage D.E."/>
            <person name="Stark A."/>
            <person name="Stephan W."/>
            <person name="Strausberg R.L."/>
            <person name="Strempel S."/>
            <person name="Sturgill D."/>
            <person name="Sutton G."/>
            <person name="Sutton G.G."/>
            <person name="Tao W."/>
            <person name="Teichmann S."/>
            <person name="Tobari Y.N."/>
            <person name="Tomimura Y."/>
            <person name="Tsolas J.M."/>
            <person name="Valente V.L."/>
            <person name="Venter E."/>
            <person name="Venter J.C."/>
            <person name="Vicario S."/>
            <person name="Vieira F.G."/>
            <person name="Vilella A.J."/>
            <person name="Villasante A."/>
            <person name="Walenz B."/>
            <person name="Wang J."/>
            <person name="Wasserman M."/>
            <person name="Watts T."/>
            <person name="Wilson D."/>
            <person name="Wilson R.K."/>
            <person name="Wing R.A."/>
            <person name="Wolfner M.F."/>
            <person name="Wong A."/>
            <person name="Wong G.K."/>
            <person name="Wu C.I."/>
            <person name="Wu G."/>
            <person name="Yamamoto D."/>
            <person name="Yang H.P."/>
            <person name="Yang S.P."/>
            <person name="Yorke J.A."/>
            <person name="Yoshida K."/>
            <person name="Zdobnov E."/>
            <person name="Zhang P."/>
            <person name="Zhang Y."/>
            <person name="Zimin A.V."/>
            <person name="Baldwin J."/>
            <person name="Abdouelleil A."/>
            <person name="Abdulkadir J."/>
            <person name="Abebe A."/>
            <person name="Abera B."/>
            <person name="Abreu J."/>
            <person name="Acer S.C."/>
            <person name="Aftuck L."/>
            <person name="Alexander A."/>
            <person name="An P."/>
            <person name="Anderson E."/>
            <person name="Anderson S."/>
            <person name="Arachi H."/>
            <person name="Azer M."/>
            <person name="Bachantsang P."/>
            <person name="Barry A."/>
            <person name="Bayul T."/>
            <person name="Berlin A."/>
            <person name="Bessette D."/>
            <person name="Bloom T."/>
            <person name="Blye J."/>
            <person name="Boguslavskiy L."/>
            <person name="Bonnet C."/>
            <person name="Boukhgalter B."/>
            <person name="Bourzgui I."/>
            <person name="Brown A."/>
            <person name="Cahill P."/>
            <person name="Channer S."/>
            <person name="Cheshatsang Y."/>
            <person name="Chuda L."/>
            <person name="Citroen M."/>
            <person name="Collymore A."/>
            <person name="Cooke P."/>
            <person name="Costello M."/>
            <person name="D'Aco K."/>
            <person name="Daza R."/>
            <person name="De Haan G."/>
            <person name="DeGray S."/>
            <person name="DeMaso C."/>
            <person name="Dhargay N."/>
            <person name="Dooley K."/>
            <person name="Dooley E."/>
            <person name="Doricent M."/>
            <person name="Dorje P."/>
            <person name="Dorjee K."/>
            <person name="Dupes A."/>
            <person name="Elong R."/>
            <person name="Falk J."/>
            <person name="Farina A."/>
            <person name="Faro S."/>
            <person name="Ferguson D."/>
            <person name="Fisher S."/>
            <person name="Foley C.D."/>
            <person name="Franke A."/>
            <person name="Friedrich D."/>
            <person name="Gadbois L."/>
            <person name="Gearin G."/>
            <person name="Gearin C.R."/>
            <person name="Giannoukos G."/>
            <person name="Goode T."/>
            <person name="Graham J."/>
            <person name="Grandbois E."/>
            <person name="Grewal S."/>
            <person name="Gyaltsen K."/>
            <person name="Hafez N."/>
            <person name="Hagos B."/>
            <person name="Hall J."/>
            <person name="Henson C."/>
            <person name="Hollinger A."/>
            <person name="Honan T."/>
            <person name="Huard M.D."/>
            <person name="Hughes L."/>
            <person name="Hurhula B."/>
            <person name="Husby M.E."/>
            <person name="Kamat A."/>
            <person name="Kanga B."/>
            <person name="Kashin S."/>
            <person name="Khazanovich D."/>
            <person name="Kisner P."/>
            <person name="Lance K."/>
            <person name="Lara M."/>
            <person name="Lee W."/>
            <person name="Lennon N."/>
            <person name="Letendre F."/>
            <person name="LeVine R."/>
            <person name="Lipovsky A."/>
            <person name="Liu X."/>
            <person name="Liu J."/>
            <person name="Liu S."/>
            <person name="Lokyitsang T."/>
            <person name="Lokyitsang Y."/>
            <person name="Lubonja R."/>
            <person name="Lui A."/>
            <person name="MacDonald P."/>
            <person name="Magnisalis V."/>
            <person name="Maru K."/>
            <person name="Matthews C."/>
            <person name="McCusker W."/>
            <person name="McDonough S."/>
            <person name="Mehta T."/>
            <person name="Meldrim J."/>
            <person name="Meneus L."/>
            <person name="Mihai O."/>
            <person name="Mihalev A."/>
            <person name="Mihova T."/>
            <person name="Mittelman R."/>
            <person name="Mlenga V."/>
            <person name="Montmayeur A."/>
            <person name="Mulrain L."/>
            <person name="Navidi A."/>
            <person name="Naylor J."/>
            <person name="Negash T."/>
            <person name="Nguyen T."/>
            <person name="Nguyen N."/>
            <person name="Nicol R."/>
            <person name="Norbu C."/>
            <person name="Norbu N."/>
            <person name="Novod N."/>
            <person name="O'Neill B."/>
            <person name="Osman S."/>
            <person name="Markiewicz E."/>
            <person name="Oyono O.L."/>
            <person name="Patti C."/>
            <person name="Phunkhang P."/>
            <person name="Pierre F."/>
            <person name="Priest M."/>
            <person name="Raghuraman S."/>
            <person name="Rege F."/>
            <person name="Reyes R."/>
            <person name="Rise C."/>
            <person name="Rogov P."/>
            <person name="Ross K."/>
            <person name="Ryan E."/>
            <person name="Settipalli S."/>
            <person name="Shea T."/>
            <person name="Sherpa N."/>
            <person name="Shi L."/>
            <person name="Shih D."/>
            <person name="Sparrow T."/>
            <person name="Spaulding J."/>
            <person name="Stalker J."/>
            <person name="Stange-Thomann N."/>
            <person name="Stavropoulos S."/>
            <person name="Stone C."/>
            <person name="Strader C."/>
            <person name="Tesfaye S."/>
            <person name="Thomson T."/>
            <person name="Thoulutsang Y."/>
            <person name="Thoulutsang D."/>
            <person name="Topham K."/>
            <person name="Topping I."/>
            <person name="Tsamla T."/>
            <person name="Vassiliev H."/>
            <person name="Vo A."/>
            <person name="Wangchuk T."/>
            <person name="Wangdi T."/>
            <person name="Weiand M."/>
            <person name="Wilkinson J."/>
            <person name="Wilson A."/>
            <person name="Yadav S."/>
            <person name="Young G."/>
            <person name="Yu Q."/>
            <person name="Zembek L."/>
            <person name="Zhong D."/>
            <person name="Zimmer A."/>
            <person name="Zwirko Z."/>
            <person name="Jaffe D.B."/>
            <person name="Alvarez P."/>
            <person name="Brockman W."/>
            <person name="Butler J."/>
            <person name="Chin C."/>
            <person name="Gnerre S."/>
            <person name="Grabherr M."/>
            <person name="Kleber M."/>
            <person name="Mauceli E."/>
            <person name="MacCallum I."/>
        </authorList>
    </citation>
    <scope>NUCLEOTIDE SEQUENCE [LARGE SCALE GENOMIC DNA]</scope>
    <source>
        <strain evidence="4">Tucson 15287-2541.00</strain>
    </source>
</reference>
<organism evidence="4">
    <name type="scientific">Drosophila grimshawi</name>
    <name type="common">Hawaiian fruit fly</name>
    <name type="synonym">Idiomyia grimshawi</name>
    <dbReference type="NCBI Taxonomy" id="7222"/>
    <lineage>
        <taxon>Eukaryota</taxon>
        <taxon>Metazoa</taxon>
        <taxon>Ecdysozoa</taxon>
        <taxon>Arthropoda</taxon>
        <taxon>Hexapoda</taxon>
        <taxon>Insecta</taxon>
        <taxon>Pterygota</taxon>
        <taxon>Neoptera</taxon>
        <taxon>Endopterygota</taxon>
        <taxon>Diptera</taxon>
        <taxon>Brachycera</taxon>
        <taxon>Muscomorpha</taxon>
        <taxon>Ephydroidea</taxon>
        <taxon>Drosophilidae</taxon>
        <taxon>Drosophila</taxon>
        <taxon>Hawaiian Drosophila</taxon>
    </lineage>
</organism>
<dbReference type="OrthoDB" id="9985637at2759"/>
<dbReference type="HOGENOM" id="CLU_157486_0_0_1"/>
<protein>
    <submittedName>
        <fullName evidence="3">GH21001</fullName>
    </submittedName>
</protein>
<proteinExistence type="inferred from homology"/>
<dbReference type="InterPro" id="IPR004942">
    <property type="entry name" value="Roadblock/LAMTOR2_dom"/>
</dbReference>
<dbReference type="EMBL" id="CH916367">
    <property type="protein sequence ID" value="EDW00657.1"/>
    <property type="molecule type" value="Genomic_DNA"/>
</dbReference>
<dbReference type="eggNOG" id="KOG4115">
    <property type="taxonomic scope" value="Eukaryota"/>
</dbReference>